<dbReference type="InterPro" id="IPR006842">
    <property type="entry name" value="Transposase_31"/>
</dbReference>
<dbReference type="Proteomes" id="UP000317550">
    <property type="component" value="Chromosome"/>
</dbReference>
<dbReference type="EMBL" id="CP041730">
    <property type="protein sequence ID" value="QDQ25406.1"/>
    <property type="molecule type" value="Genomic_DNA"/>
</dbReference>
<reference evidence="3" key="1">
    <citation type="submission" date="2019-07" db="EMBL/GenBank/DDBJ databases">
        <title>Chitinimonas sp. nov., isolated from Ny-Alesund, arctica soil.</title>
        <authorList>
            <person name="Xu Q."/>
            <person name="Peng F."/>
        </authorList>
    </citation>
    <scope>NUCLEOTIDE SEQUENCE [LARGE SCALE GENOMIC DNA]</scope>
    <source>
        <strain evidence="3">R3-44</strain>
    </source>
</reference>
<keyword evidence="3" id="KW-1185">Reference proteome</keyword>
<gene>
    <name evidence="2" type="ORF">FNU76_03005</name>
</gene>
<evidence type="ECO:0000313" key="3">
    <source>
        <dbReference type="Proteomes" id="UP000317550"/>
    </source>
</evidence>
<accession>A0A516SB82</accession>
<dbReference type="InterPro" id="IPR051699">
    <property type="entry name" value="Rpn/YhgA-like_nuclease"/>
</dbReference>
<evidence type="ECO:0000259" key="1">
    <source>
        <dbReference type="Pfam" id="PF04754"/>
    </source>
</evidence>
<organism evidence="2 3">
    <name type="scientific">Chitinimonas arctica</name>
    <dbReference type="NCBI Taxonomy" id="2594795"/>
    <lineage>
        <taxon>Bacteria</taxon>
        <taxon>Pseudomonadati</taxon>
        <taxon>Pseudomonadota</taxon>
        <taxon>Betaproteobacteria</taxon>
        <taxon>Neisseriales</taxon>
        <taxon>Chitinibacteraceae</taxon>
        <taxon>Chitinimonas</taxon>
    </lineage>
</organism>
<protein>
    <submittedName>
        <fullName evidence="2">Rpn family recombination-promoting nuclease/putative transposase</fullName>
    </submittedName>
</protein>
<proteinExistence type="predicted"/>
<evidence type="ECO:0000313" key="2">
    <source>
        <dbReference type="EMBL" id="QDQ25406.1"/>
    </source>
</evidence>
<dbReference type="Pfam" id="PF04754">
    <property type="entry name" value="Transposase_31"/>
    <property type="match status" value="1"/>
</dbReference>
<feature type="domain" description="Transposase (putative) YhgA-like" evidence="1">
    <location>
        <begin position="38"/>
        <end position="237"/>
    </location>
</feature>
<sequence length="369" mass="42627">MICPPWAARRLVIIKKSGKDRINRPARARHPRGMRRKNDAAYKSMFSHSFVVKGFLHDFIREDWIAQLDFSSLERINGNYVNDHLREQMNDVVWKVRLADRELYICILIEFQSRIDHSMALRVANYVTQLYLDLGKNRKNFPLTASGKLPPVLPIVLYNGEPRWNAPLELEELIEPGPGRLPDFRPHMRYLVLDERAIPEEDLQKLKSVAAAIFRLEKAHAAECDGIVHDLACCLAAPEHAELRRDVNAWITRVLLPSKASEMGWQDWKLDREIDLEGVATMLANRAQRWNQELLQKGEAQGLEKGREEGREEGRIEGQAMLRHLLVLRYGQLPDWVEMQLKEATFDQLKSWSAQIFSAATLKDVFGPH</sequence>
<dbReference type="PANTHER" id="PTHR34611:SF2">
    <property type="entry name" value="INACTIVE RECOMBINATION-PROMOTING NUCLEASE-LIKE PROTEIN RPNE-RELATED"/>
    <property type="match status" value="1"/>
</dbReference>
<name>A0A516SB82_9NEIS</name>
<dbReference type="PANTHER" id="PTHR34611">
    <property type="match status" value="1"/>
</dbReference>
<dbReference type="AlphaFoldDB" id="A0A516SB82"/>
<dbReference type="KEGG" id="cari:FNU76_03005"/>
<dbReference type="OrthoDB" id="4539897at2"/>